<protein>
    <submittedName>
        <fullName evidence="2">Lytic transglycosylase domain-containing protein</fullName>
    </submittedName>
</protein>
<dbReference type="PANTHER" id="PTHR37423:SF2">
    <property type="entry name" value="MEMBRANE-BOUND LYTIC MUREIN TRANSGLYCOSYLASE C"/>
    <property type="match status" value="1"/>
</dbReference>
<organism evidence="2 3">
    <name type="scientific">Anaerotruncus massiliensis</name>
    <name type="common">ex Togo et al. 2019</name>
    <dbReference type="NCBI Taxonomy" id="1673720"/>
    <lineage>
        <taxon>Bacteria</taxon>
        <taxon>Bacillati</taxon>
        <taxon>Bacillota</taxon>
        <taxon>Clostridia</taxon>
        <taxon>Eubacteriales</taxon>
        <taxon>Oscillospiraceae</taxon>
        <taxon>Anaerotruncus</taxon>
    </lineage>
</organism>
<name>A0ABR7AEU8_9FIRM</name>
<dbReference type="RefSeq" id="WP_158595635.1">
    <property type="nucleotide sequence ID" value="NZ_JACOIH010000012.1"/>
</dbReference>
<feature type="domain" description="Transglycosylase SLT" evidence="1">
    <location>
        <begin position="27"/>
        <end position="139"/>
    </location>
</feature>
<accession>A0ABR7AEU8</accession>
<dbReference type="Proteomes" id="UP000602181">
    <property type="component" value="Unassembled WGS sequence"/>
</dbReference>
<dbReference type="Gene3D" id="1.10.530.10">
    <property type="match status" value="1"/>
</dbReference>
<dbReference type="InterPro" id="IPR008258">
    <property type="entry name" value="Transglycosylase_SLT_dom_1"/>
</dbReference>
<reference evidence="2 3" key="1">
    <citation type="submission" date="2020-08" db="EMBL/GenBank/DDBJ databases">
        <authorList>
            <person name="Liu C."/>
            <person name="Sun Q."/>
        </authorList>
    </citation>
    <scope>NUCLEOTIDE SEQUENCE [LARGE SCALE GENOMIC DNA]</scope>
    <source>
        <strain evidence="2 3">22A2-44</strain>
    </source>
</reference>
<comment type="caution">
    <text evidence="2">The sequence shown here is derived from an EMBL/GenBank/DDBJ whole genome shotgun (WGS) entry which is preliminary data.</text>
</comment>
<sequence>MWGAASLAKFGFDRYYHGAYPMKYTELIDAACEEKGLDRALVYAVVRTESGFDPRARSNVGAQGLMQLMPDAFDWVQMRKGGGEAPKGEDCFDPATNIEYGTSMLRILLDEFGTVENVLCAYHAGWGSAKQWLGDPAHAPDGEHITDIPFDDTRAYVAKVKKTMEVYRRLYDL</sequence>
<dbReference type="PANTHER" id="PTHR37423">
    <property type="entry name" value="SOLUBLE LYTIC MUREIN TRANSGLYCOSYLASE-RELATED"/>
    <property type="match status" value="1"/>
</dbReference>
<dbReference type="InterPro" id="IPR023346">
    <property type="entry name" value="Lysozyme-like_dom_sf"/>
</dbReference>
<dbReference type="CDD" id="cd16896">
    <property type="entry name" value="LT_Slt70-like"/>
    <property type="match status" value="1"/>
</dbReference>
<gene>
    <name evidence="2" type="ORF">H8R05_08615</name>
</gene>
<evidence type="ECO:0000259" key="1">
    <source>
        <dbReference type="Pfam" id="PF01464"/>
    </source>
</evidence>
<dbReference type="EMBL" id="JACOIH010000012">
    <property type="protein sequence ID" value="MBC3938971.1"/>
    <property type="molecule type" value="Genomic_DNA"/>
</dbReference>
<evidence type="ECO:0000313" key="2">
    <source>
        <dbReference type="EMBL" id="MBC3938971.1"/>
    </source>
</evidence>
<dbReference type="Pfam" id="PF01464">
    <property type="entry name" value="SLT"/>
    <property type="match status" value="1"/>
</dbReference>
<evidence type="ECO:0000313" key="3">
    <source>
        <dbReference type="Proteomes" id="UP000602181"/>
    </source>
</evidence>
<dbReference type="SUPFAM" id="SSF53955">
    <property type="entry name" value="Lysozyme-like"/>
    <property type="match status" value="1"/>
</dbReference>
<proteinExistence type="predicted"/>
<keyword evidence="3" id="KW-1185">Reference proteome</keyword>